<proteinExistence type="inferred from homology"/>
<evidence type="ECO:0000256" key="1">
    <source>
        <dbReference type="ARBA" id="ARBA00008356"/>
    </source>
</evidence>
<keyword evidence="2" id="KW-0131">Cell cycle</keyword>
<dbReference type="STRING" id="1051616.A0A3M9Y362"/>
<dbReference type="RefSeq" id="XP_028492026.1">
    <property type="nucleotide sequence ID" value="XM_028635514.1"/>
</dbReference>
<evidence type="ECO:0000259" key="4">
    <source>
        <dbReference type="Pfam" id="PF16679"/>
    </source>
</evidence>
<sequence length="527" mass="57285">MARVASRRAVKPAVKPVASNSITNYARLSKAQALAIDKLDKKVLAVCLPHFKPSPVVTVTSIHNSSDEENSQTTASKPTLGLGEIKSIPSKKRKATAEDDTSITLDPTTTSKRQRIKSDGPKGDLPSAPACQTTRLTQTTITNCFANTTSTGTLRKTPKSTLISNAKDDGRAAARKVKGSKKPKTTAPPSKNAKDSVQQARLPAELAELLSLQRVILKTVTLQITHQKSNTPIDIKAITPDVSRTWGKRNVTIDDIRRCVAIQDLKKDAHNATASPFIITDYGRGKLCLEIDTERGTGRIDEDSLCKQFQENLHALCAERATDEMSDLDVSFECLSFNDLPKADITMRHHLSAMKQNPLLAKGQRALTELKHGFVMKQQEKEAKAQAAKESITNADGSKMSLLDRLRAKELAAAQLGAPSGPEITRKRALQHVSDVSAIIGMLVNSSNPGKAPVKSFPMSVLQQKLKESLRVPMPVEEGVCTVKLIANEVAPEWLRVLPIGSKEHVVVQTRCKPCEADISARVGRLC</sequence>
<dbReference type="Pfam" id="PF16679">
    <property type="entry name" value="CDT1_C"/>
    <property type="match status" value="1"/>
</dbReference>
<feature type="domain" description="DNA replication factor Cdt1 C-terminal" evidence="4">
    <location>
        <begin position="401"/>
        <end position="500"/>
    </location>
</feature>
<keyword evidence="6" id="KW-1185">Reference proteome</keyword>
<dbReference type="Gene3D" id="1.10.10.1420">
    <property type="entry name" value="DNA replication factor Cdt1, C-terminal WH domain"/>
    <property type="match status" value="1"/>
</dbReference>
<dbReference type="GeneID" id="39604965"/>
<feature type="compositionally biased region" description="Polar residues" evidence="3">
    <location>
        <begin position="150"/>
        <end position="164"/>
    </location>
</feature>
<feature type="compositionally biased region" description="Basic residues" evidence="3">
    <location>
        <begin position="173"/>
        <end position="184"/>
    </location>
</feature>
<comment type="caution">
    <text evidence="5">The sequence shown here is derived from an EMBL/GenBank/DDBJ whole genome shotgun (WGS) entry which is preliminary data.</text>
</comment>
<evidence type="ECO:0000313" key="6">
    <source>
        <dbReference type="Proteomes" id="UP000267145"/>
    </source>
</evidence>
<evidence type="ECO:0000313" key="5">
    <source>
        <dbReference type="EMBL" id="RNJ53868.1"/>
    </source>
</evidence>
<evidence type="ECO:0000256" key="3">
    <source>
        <dbReference type="SAM" id="MobiDB-lite"/>
    </source>
</evidence>
<protein>
    <recommendedName>
        <fullName evidence="4">DNA replication factor Cdt1 C-terminal domain-containing protein</fullName>
    </recommendedName>
</protein>
<feature type="compositionally biased region" description="Polar residues" evidence="3">
    <location>
        <begin position="102"/>
        <end position="111"/>
    </location>
</feature>
<organism evidence="5 6">
    <name type="scientific">Verticillium nonalfalfae</name>
    <dbReference type="NCBI Taxonomy" id="1051616"/>
    <lineage>
        <taxon>Eukaryota</taxon>
        <taxon>Fungi</taxon>
        <taxon>Dikarya</taxon>
        <taxon>Ascomycota</taxon>
        <taxon>Pezizomycotina</taxon>
        <taxon>Sordariomycetes</taxon>
        <taxon>Hypocreomycetidae</taxon>
        <taxon>Glomerellales</taxon>
        <taxon>Plectosphaerellaceae</taxon>
        <taxon>Verticillium</taxon>
    </lineage>
</organism>
<comment type="similarity">
    <text evidence="1">Belongs to the Cdt1 family.</text>
</comment>
<evidence type="ECO:0000256" key="2">
    <source>
        <dbReference type="ARBA" id="ARBA00023306"/>
    </source>
</evidence>
<feature type="region of interest" description="Disordered" evidence="3">
    <location>
        <begin position="150"/>
        <end position="198"/>
    </location>
</feature>
<dbReference type="InterPro" id="IPR038090">
    <property type="entry name" value="Cdt1_C_WH_dom_sf"/>
</dbReference>
<gene>
    <name evidence="5" type="ORF">D7B24_001276</name>
</gene>
<feature type="region of interest" description="Disordered" evidence="3">
    <location>
        <begin position="62"/>
        <end position="131"/>
    </location>
</feature>
<dbReference type="EMBL" id="RBVV01000124">
    <property type="protein sequence ID" value="RNJ53868.1"/>
    <property type="molecule type" value="Genomic_DNA"/>
</dbReference>
<name>A0A3M9Y362_9PEZI</name>
<reference evidence="5 6" key="1">
    <citation type="submission" date="2018-10" db="EMBL/GenBank/DDBJ databases">
        <title>Genome sequence of Verticillium nonalfalfae VnAa140.</title>
        <authorList>
            <person name="Stajich J.E."/>
            <person name="Kasson M.T."/>
        </authorList>
    </citation>
    <scope>NUCLEOTIDE SEQUENCE [LARGE SCALE GENOMIC DNA]</scope>
    <source>
        <strain evidence="5 6">VnAa140</strain>
    </source>
</reference>
<accession>A0A3M9Y362</accession>
<dbReference type="InterPro" id="IPR032054">
    <property type="entry name" value="Cdt1_C"/>
</dbReference>
<dbReference type="AlphaFoldDB" id="A0A3M9Y362"/>
<dbReference type="Proteomes" id="UP000267145">
    <property type="component" value="Unassembled WGS sequence"/>
</dbReference>
<dbReference type="Pfam" id="PF26121">
    <property type="entry name" value="HTH_CDT1"/>
    <property type="match status" value="1"/>
</dbReference>